<dbReference type="InterPro" id="IPR013115">
    <property type="entry name" value="HisG_C"/>
</dbReference>
<dbReference type="RefSeq" id="WP_012186445.1">
    <property type="nucleotide sequence ID" value="NC_009954.1"/>
</dbReference>
<accession>A8M907</accession>
<evidence type="ECO:0000256" key="3">
    <source>
        <dbReference type="ARBA" id="ARBA00004496"/>
    </source>
</evidence>
<dbReference type="InterPro" id="IPR001348">
    <property type="entry name" value="ATP_PRibTrfase_HisG"/>
</dbReference>
<comment type="catalytic activity">
    <reaction evidence="1 18">
        <text>1-(5-phospho-beta-D-ribosyl)-ATP + diphosphate = 5-phospho-alpha-D-ribose 1-diphosphate + ATP</text>
        <dbReference type="Rhea" id="RHEA:18473"/>
        <dbReference type="ChEBI" id="CHEBI:30616"/>
        <dbReference type="ChEBI" id="CHEBI:33019"/>
        <dbReference type="ChEBI" id="CHEBI:58017"/>
        <dbReference type="ChEBI" id="CHEBI:73183"/>
        <dbReference type="EC" id="2.4.2.17"/>
    </reaction>
</comment>
<dbReference type="SUPFAM" id="SSF53850">
    <property type="entry name" value="Periplasmic binding protein-like II"/>
    <property type="match status" value="1"/>
</dbReference>
<feature type="domain" description="ATP phosphoribosyltransferase catalytic" evidence="19">
    <location>
        <begin position="47"/>
        <end position="198"/>
    </location>
</feature>
<keyword evidence="15 18" id="KW-0460">Magnesium</keyword>
<dbReference type="Gene3D" id="3.30.70.120">
    <property type="match status" value="1"/>
</dbReference>
<name>A8M907_CALMQ</name>
<dbReference type="eggNOG" id="arCOG02208">
    <property type="taxonomic scope" value="Archaea"/>
</dbReference>
<dbReference type="GO" id="GO:0000105">
    <property type="term" value="P:L-histidine biosynthetic process"/>
    <property type="evidence" value="ECO:0007669"/>
    <property type="project" value="UniProtKB-UniRule"/>
</dbReference>
<organism evidence="21 22">
    <name type="scientific">Caldivirga maquilingensis (strain ATCC 700844 / DSM 13496 / JCM 10307 / IC-167)</name>
    <dbReference type="NCBI Taxonomy" id="397948"/>
    <lineage>
        <taxon>Archaea</taxon>
        <taxon>Thermoproteota</taxon>
        <taxon>Thermoprotei</taxon>
        <taxon>Thermoproteales</taxon>
        <taxon>Thermoproteaceae</taxon>
        <taxon>Caldivirga</taxon>
    </lineage>
</organism>
<evidence type="ECO:0000256" key="17">
    <source>
        <dbReference type="ARBA" id="ARBA00024861"/>
    </source>
</evidence>
<dbReference type="HOGENOM" id="CLU_038115_1_1_2"/>
<keyword evidence="13 18" id="KW-0547">Nucleotide-binding</keyword>
<evidence type="ECO:0000313" key="21">
    <source>
        <dbReference type="EMBL" id="ABW02226.1"/>
    </source>
</evidence>
<evidence type="ECO:0000256" key="10">
    <source>
        <dbReference type="ARBA" id="ARBA00022676"/>
    </source>
</evidence>
<evidence type="ECO:0000256" key="13">
    <source>
        <dbReference type="ARBA" id="ARBA00022741"/>
    </source>
</evidence>
<evidence type="ECO:0000256" key="1">
    <source>
        <dbReference type="ARBA" id="ARBA00000915"/>
    </source>
</evidence>
<dbReference type="InterPro" id="IPR020621">
    <property type="entry name" value="ATP-PRT_HisG_long"/>
</dbReference>
<comment type="function">
    <text evidence="17 18">Catalyzes the condensation of ATP and 5-phosphoribose 1-diphosphate to form N'-(5'-phosphoribosyl)-ATP (PR-ATP). Has a crucial role in the pathway because the rate of histidine biosynthesis seems to be controlled primarily by regulation of HisG enzymatic activity.</text>
</comment>
<dbReference type="GO" id="GO:0003879">
    <property type="term" value="F:ATP phosphoribosyltransferase activity"/>
    <property type="evidence" value="ECO:0007669"/>
    <property type="project" value="UniProtKB-UniRule"/>
</dbReference>
<evidence type="ECO:0000256" key="2">
    <source>
        <dbReference type="ARBA" id="ARBA00001946"/>
    </source>
</evidence>
<feature type="domain" description="Histidine biosynthesis HisG C-terminal" evidence="20">
    <location>
        <begin position="209"/>
        <end position="280"/>
    </location>
</feature>
<gene>
    <name evidence="18" type="primary">hisG</name>
    <name evidence="21" type="ordered locus">Cmaq_1400</name>
</gene>
<evidence type="ECO:0000313" key="22">
    <source>
        <dbReference type="Proteomes" id="UP000001137"/>
    </source>
</evidence>
<dbReference type="GeneID" id="5709480"/>
<evidence type="ECO:0000256" key="8">
    <source>
        <dbReference type="ARBA" id="ARBA00022490"/>
    </source>
</evidence>
<dbReference type="Pfam" id="PF08029">
    <property type="entry name" value="HisG_C"/>
    <property type="match status" value="1"/>
</dbReference>
<evidence type="ECO:0000259" key="20">
    <source>
        <dbReference type="Pfam" id="PF08029"/>
    </source>
</evidence>
<dbReference type="InterPro" id="IPR018198">
    <property type="entry name" value="ATP_PRibTrfase_CS"/>
</dbReference>
<dbReference type="PANTHER" id="PTHR21403">
    <property type="entry name" value="ATP PHOSPHORIBOSYLTRANSFERASE ATP-PRTASE"/>
    <property type="match status" value="1"/>
</dbReference>
<evidence type="ECO:0000256" key="18">
    <source>
        <dbReference type="HAMAP-Rule" id="MF_00079"/>
    </source>
</evidence>
<sequence length="283" mass="30473">MAIPSKGRLVEPVMSLLNYVGIKPQSMDDRALVLPTSWRSLSLIRIRPEDIPSVVESNSAIMGITGLDYVVENGASVNVVERLGFGRGRIVIAVPSGSGISSIDEIKDGFRLATKYVNITSAYFSKLGRRVRIVRISGSAEVMPLLNVADGIVDVMSTGTTLRLHGLKPIGVIMESEAVLVTPRELNGDEREFVDKFLILMRGALASNGRKLILMNVPEEDLAAVLKVLPAMEGPTVADVASGKPMKEVISVVPEESIPDLLPLLKRAGAKDILVLSIEKVIP</sequence>
<evidence type="ECO:0000256" key="4">
    <source>
        <dbReference type="ARBA" id="ARBA00004667"/>
    </source>
</evidence>
<evidence type="ECO:0000256" key="7">
    <source>
        <dbReference type="ARBA" id="ARBA00020998"/>
    </source>
</evidence>
<evidence type="ECO:0000256" key="12">
    <source>
        <dbReference type="ARBA" id="ARBA00022723"/>
    </source>
</evidence>
<evidence type="ECO:0000256" key="6">
    <source>
        <dbReference type="ARBA" id="ARBA00011946"/>
    </source>
</evidence>
<dbReference type="GO" id="GO:0000287">
    <property type="term" value="F:magnesium ion binding"/>
    <property type="evidence" value="ECO:0007669"/>
    <property type="project" value="UniProtKB-UniRule"/>
</dbReference>
<evidence type="ECO:0000256" key="5">
    <source>
        <dbReference type="ARBA" id="ARBA00007955"/>
    </source>
</evidence>
<keyword evidence="11 18" id="KW-0808">Transferase</keyword>
<keyword evidence="8 18" id="KW-0963">Cytoplasm</keyword>
<dbReference type="EC" id="2.4.2.17" evidence="6 18"/>
<comment type="similarity">
    <text evidence="5 18">Belongs to the ATP phosphoribosyltransferase family. Long subfamily.</text>
</comment>
<dbReference type="FunFam" id="3.30.70.120:FF:000002">
    <property type="entry name" value="ATP phosphoribosyltransferase"/>
    <property type="match status" value="1"/>
</dbReference>
<dbReference type="NCBIfam" id="TIGR03455">
    <property type="entry name" value="HisG_C-term"/>
    <property type="match status" value="1"/>
</dbReference>
<comment type="subcellular location">
    <subcellularLocation>
        <location evidence="3 18">Cytoplasm</location>
    </subcellularLocation>
</comment>
<keyword evidence="9 18" id="KW-0028">Amino-acid biosynthesis</keyword>
<evidence type="ECO:0000259" key="19">
    <source>
        <dbReference type="Pfam" id="PF01634"/>
    </source>
</evidence>
<dbReference type="UniPathway" id="UPA00031">
    <property type="reaction ID" value="UER00006"/>
</dbReference>
<dbReference type="AlphaFoldDB" id="A8M907"/>
<evidence type="ECO:0000256" key="16">
    <source>
        <dbReference type="ARBA" id="ARBA00023102"/>
    </source>
</evidence>
<dbReference type="Proteomes" id="UP000001137">
    <property type="component" value="Chromosome"/>
</dbReference>
<dbReference type="Pfam" id="PF01634">
    <property type="entry name" value="HisG"/>
    <property type="match status" value="1"/>
</dbReference>
<protein>
    <recommendedName>
        <fullName evidence="7 18">ATP phosphoribosyltransferase</fullName>
        <shortName evidence="18">ATP-PRT</shortName>
        <shortName evidence="18">ATP-PRTase</shortName>
        <ecNumber evidence="6 18">2.4.2.17</ecNumber>
    </recommendedName>
</protein>
<keyword evidence="14 18" id="KW-0067">ATP-binding</keyword>
<dbReference type="InterPro" id="IPR011322">
    <property type="entry name" value="N-reg_PII-like_a/b"/>
</dbReference>
<keyword evidence="12 18" id="KW-0479">Metal-binding</keyword>
<dbReference type="SUPFAM" id="SSF54913">
    <property type="entry name" value="GlnB-like"/>
    <property type="match status" value="1"/>
</dbReference>
<comment type="activity regulation">
    <text evidence="18">Feedback inhibited by histidine.</text>
</comment>
<dbReference type="OrthoDB" id="33116at2157"/>
<dbReference type="EMBL" id="CP000852">
    <property type="protein sequence ID" value="ABW02226.1"/>
    <property type="molecule type" value="Genomic_DNA"/>
</dbReference>
<evidence type="ECO:0000256" key="14">
    <source>
        <dbReference type="ARBA" id="ARBA00022840"/>
    </source>
</evidence>
<evidence type="ECO:0000256" key="11">
    <source>
        <dbReference type="ARBA" id="ARBA00022679"/>
    </source>
</evidence>
<dbReference type="PROSITE" id="PS01316">
    <property type="entry name" value="ATP_P_PHORIBOSYLTR"/>
    <property type="match status" value="1"/>
</dbReference>
<comment type="cofactor">
    <cofactor evidence="2 18">
        <name>Mg(2+)</name>
        <dbReference type="ChEBI" id="CHEBI:18420"/>
    </cofactor>
</comment>
<dbReference type="PANTHER" id="PTHR21403:SF10">
    <property type="entry name" value="ATP PHOSPHORIBOSYLTRANSFERASE"/>
    <property type="match status" value="1"/>
</dbReference>
<evidence type="ECO:0000256" key="15">
    <source>
        <dbReference type="ARBA" id="ARBA00022842"/>
    </source>
</evidence>
<keyword evidence="10 18" id="KW-0328">Glycosyltransferase</keyword>
<dbReference type="HAMAP" id="MF_00079">
    <property type="entry name" value="HisG_Long"/>
    <property type="match status" value="1"/>
</dbReference>
<dbReference type="GO" id="GO:0005737">
    <property type="term" value="C:cytoplasm"/>
    <property type="evidence" value="ECO:0007669"/>
    <property type="project" value="UniProtKB-SubCell"/>
</dbReference>
<proteinExistence type="inferred from homology"/>
<reference evidence="21 22" key="1">
    <citation type="submission" date="2007-10" db="EMBL/GenBank/DDBJ databases">
        <title>Complete sequence of Caldivirga maquilingensis IC-167.</title>
        <authorList>
            <consortium name="US DOE Joint Genome Institute"/>
            <person name="Copeland A."/>
            <person name="Lucas S."/>
            <person name="Lapidus A."/>
            <person name="Barry K."/>
            <person name="Glavina del Rio T."/>
            <person name="Dalin E."/>
            <person name="Tice H."/>
            <person name="Pitluck S."/>
            <person name="Saunders E."/>
            <person name="Brettin T."/>
            <person name="Bruce D."/>
            <person name="Detter J.C."/>
            <person name="Han C."/>
            <person name="Schmutz J."/>
            <person name="Larimer F."/>
            <person name="Land M."/>
            <person name="Hauser L."/>
            <person name="Kyrpides N."/>
            <person name="Ivanova N."/>
            <person name="Biddle J.F."/>
            <person name="Zhang Z."/>
            <person name="Fitz-Gibbon S.T."/>
            <person name="Lowe T.M."/>
            <person name="Saltikov C."/>
            <person name="House C.H."/>
            <person name="Richardson P."/>
        </authorList>
    </citation>
    <scope>NUCLEOTIDE SEQUENCE [LARGE SCALE GENOMIC DNA]</scope>
    <source>
        <strain evidence="22">ATCC 700844 / DSM 13496 / JCM 10307 / IC-167</strain>
    </source>
</reference>
<dbReference type="KEGG" id="cma:Cmaq_1400"/>
<dbReference type="NCBIfam" id="TIGR00070">
    <property type="entry name" value="hisG"/>
    <property type="match status" value="1"/>
</dbReference>
<comment type="pathway">
    <text evidence="4 18">Amino-acid biosynthesis; L-histidine biosynthesis; L-histidine from 5-phospho-alpha-D-ribose 1-diphosphate: step 1/9.</text>
</comment>
<keyword evidence="22" id="KW-1185">Reference proteome</keyword>
<dbReference type="GO" id="GO:0005524">
    <property type="term" value="F:ATP binding"/>
    <property type="evidence" value="ECO:0007669"/>
    <property type="project" value="UniProtKB-KW"/>
</dbReference>
<dbReference type="InterPro" id="IPR015867">
    <property type="entry name" value="N-reg_PII/ATP_PRibTrfase_C"/>
</dbReference>
<dbReference type="Gene3D" id="3.40.190.10">
    <property type="entry name" value="Periplasmic binding protein-like II"/>
    <property type="match status" value="2"/>
</dbReference>
<dbReference type="STRING" id="397948.Cmaq_1400"/>
<keyword evidence="16 18" id="KW-0368">Histidine biosynthesis</keyword>
<dbReference type="InterPro" id="IPR013820">
    <property type="entry name" value="ATP_PRibTrfase_cat"/>
</dbReference>
<evidence type="ECO:0000256" key="9">
    <source>
        <dbReference type="ARBA" id="ARBA00022605"/>
    </source>
</evidence>